<evidence type="ECO:0000313" key="3">
    <source>
        <dbReference type="Proteomes" id="UP000297948"/>
    </source>
</evidence>
<dbReference type="OrthoDB" id="3771710at2"/>
<dbReference type="EMBL" id="SRID01000036">
    <property type="protein sequence ID" value="TGB15594.1"/>
    <property type="molecule type" value="Genomic_DNA"/>
</dbReference>
<dbReference type="InterPro" id="IPR000182">
    <property type="entry name" value="GNAT_dom"/>
</dbReference>
<accession>A0A4Z0HDC9</accession>
<dbReference type="InterPro" id="IPR016181">
    <property type="entry name" value="Acyl_CoA_acyltransferase"/>
</dbReference>
<organism evidence="2 3">
    <name type="scientific">Streptomyces palmae</name>
    <dbReference type="NCBI Taxonomy" id="1701085"/>
    <lineage>
        <taxon>Bacteria</taxon>
        <taxon>Bacillati</taxon>
        <taxon>Actinomycetota</taxon>
        <taxon>Actinomycetes</taxon>
        <taxon>Kitasatosporales</taxon>
        <taxon>Streptomycetaceae</taxon>
        <taxon>Streptomyces</taxon>
    </lineage>
</organism>
<gene>
    <name evidence="2" type="ORF">E4099_06430</name>
</gene>
<dbReference type="RefSeq" id="WP_135337968.1">
    <property type="nucleotide sequence ID" value="NZ_JBHLTX010000008.1"/>
</dbReference>
<dbReference type="GO" id="GO:0016747">
    <property type="term" value="F:acyltransferase activity, transferring groups other than amino-acyl groups"/>
    <property type="evidence" value="ECO:0007669"/>
    <property type="project" value="InterPro"/>
</dbReference>
<dbReference type="Gene3D" id="3.40.630.30">
    <property type="match status" value="1"/>
</dbReference>
<dbReference type="PROSITE" id="PS51186">
    <property type="entry name" value="GNAT"/>
    <property type="match status" value="1"/>
</dbReference>
<comment type="caution">
    <text evidence="2">The sequence shown here is derived from an EMBL/GenBank/DDBJ whole genome shotgun (WGS) entry which is preliminary data.</text>
</comment>
<dbReference type="Proteomes" id="UP000297948">
    <property type="component" value="Unassembled WGS sequence"/>
</dbReference>
<dbReference type="Pfam" id="PF00583">
    <property type="entry name" value="Acetyltransf_1"/>
    <property type="match status" value="1"/>
</dbReference>
<evidence type="ECO:0000259" key="1">
    <source>
        <dbReference type="PROSITE" id="PS51186"/>
    </source>
</evidence>
<dbReference type="CDD" id="cd04301">
    <property type="entry name" value="NAT_SF"/>
    <property type="match status" value="1"/>
</dbReference>
<keyword evidence="3" id="KW-1185">Reference proteome</keyword>
<reference evidence="2 3" key="1">
    <citation type="submission" date="2019-03" db="EMBL/GenBank/DDBJ databases">
        <authorList>
            <person name="Gonzalez-Pimentel J.L."/>
        </authorList>
    </citation>
    <scope>NUCLEOTIDE SEQUENCE [LARGE SCALE GENOMIC DNA]</scope>
    <source>
        <strain evidence="2 3">JCM 31289</strain>
    </source>
</reference>
<evidence type="ECO:0000313" key="2">
    <source>
        <dbReference type="EMBL" id="TGB15594.1"/>
    </source>
</evidence>
<sequence>MKVNSLGFRTDLMLRRMAGSLITAHPSHLVVRTPANPGYWWGNFVLFDAPPRQGDGARWSSVFSGEFPDAAHLALGVDGTDGDAGDASERDRLGLTTEVNTVLTATRLIPPARPDADTLIRPLTGDEDWAQAKELRFATEDGGVPSAEHRQFLEGKLAEYRRLCEAGHLTWFGAFVDGRMRAGAGLCADGGGLARFQNVETHPGYRRRGLASALVHHIGDWGLRELGARTLVIVADPDYHAIRIYRALGFADTEKQVQLHRPPVPGGDVEA</sequence>
<protein>
    <submittedName>
        <fullName evidence="2">GNAT family N-acetyltransferase</fullName>
    </submittedName>
</protein>
<dbReference type="AlphaFoldDB" id="A0A4Z0HDC9"/>
<dbReference type="SUPFAM" id="SSF55729">
    <property type="entry name" value="Acyl-CoA N-acyltransferases (Nat)"/>
    <property type="match status" value="1"/>
</dbReference>
<name>A0A4Z0HDC9_9ACTN</name>
<keyword evidence="2" id="KW-0808">Transferase</keyword>
<feature type="domain" description="N-acetyltransferase" evidence="1">
    <location>
        <begin position="118"/>
        <end position="271"/>
    </location>
</feature>
<proteinExistence type="predicted"/>